<dbReference type="PANTHER" id="PTHR48071:SF18">
    <property type="entry name" value="DELETED IN MALIGNANT BRAIN TUMORS 1 PROTEIN-RELATED"/>
    <property type="match status" value="1"/>
</dbReference>
<keyword evidence="4" id="KW-0675">Receptor</keyword>
<keyword evidence="5" id="KW-0325">Glycoprotein</keyword>
<evidence type="ECO:0000313" key="8">
    <source>
        <dbReference type="EMBL" id="KAK7107812.1"/>
    </source>
</evidence>
<dbReference type="PROSITE" id="PS50287">
    <property type="entry name" value="SRCR_2"/>
    <property type="match status" value="2"/>
</dbReference>
<proteinExistence type="predicted"/>
<accession>A0AAN9BLH3</accession>
<gene>
    <name evidence="8" type="ORF">V1264_015663</name>
</gene>
<dbReference type="InterPro" id="IPR001190">
    <property type="entry name" value="SRCR"/>
</dbReference>
<dbReference type="SMART" id="SM00202">
    <property type="entry name" value="SR"/>
    <property type="match status" value="2"/>
</dbReference>
<name>A0AAN9BLH3_9CAEN</name>
<keyword evidence="3 6" id="KW-1015">Disulfide bond</keyword>
<evidence type="ECO:0000256" key="5">
    <source>
        <dbReference type="ARBA" id="ARBA00023180"/>
    </source>
</evidence>
<dbReference type="InterPro" id="IPR036772">
    <property type="entry name" value="SRCR-like_dom_sf"/>
</dbReference>
<comment type="caution">
    <text evidence="6">Lacks conserved residue(s) required for the propagation of feature annotation.</text>
</comment>
<feature type="disulfide bond" evidence="6">
    <location>
        <begin position="196"/>
        <end position="206"/>
    </location>
</feature>
<dbReference type="Proteomes" id="UP001374579">
    <property type="component" value="Unassembled WGS sequence"/>
</dbReference>
<dbReference type="AlphaFoldDB" id="A0AAN9BLH3"/>
<evidence type="ECO:0000313" key="9">
    <source>
        <dbReference type="Proteomes" id="UP001374579"/>
    </source>
</evidence>
<dbReference type="Gene3D" id="3.10.250.10">
    <property type="entry name" value="SRCR-like domain"/>
    <property type="match status" value="2"/>
</dbReference>
<dbReference type="FunFam" id="3.10.250.10:FF:000001">
    <property type="entry name" value="Lysyl oxidase 4 isoform X1"/>
    <property type="match status" value="1"/>
</dbReference>
<keyword evidence="1" id="KW-0732">Signal</keyword>
<dbReference type="EMBL" id="JBAMIC010000004">
    <property type="protein sequence ID" value="KAK7107812.1"/>
    <property type="molecule type" value="Genomic_DNA"/>
</dbReference>
<evidence type="ECO:0000256" key="3">
    <source>
        <dbReference type="ARBA" id="ARBA00023157"/>
    </source>
</evidence>
<keyword evidence="9" id="KW-1185">Reference proteome</keyword>
<evidence type="ECO:0000256" key="4">
    <source>
        <dbReference type="ARBA" id="ARBA00023170"/>
    </source>
</evidence>
<evidence type="ECO:0000256" key="6">
    <source>
        <dbReference type="PROSITE-ProRule" id="PRU00196"/>
    </source>
</evidence>
<dbReference type="SUPFAM" id="SSF56487">
    <property type="entry name" value="SRCR-like"/>
    <property type="match status" value="2"/>
</dbReference>
<feature type="domain" description="SRCR" evidence="7">
    <location>
        <begin position="122"/>
        <end position="227"/>
    </location>
</feature>
<dbReference type="PRINTS" id="PR00258">
    <property type="entry name" value="SPERACTRCPTR"/>
</dbReference>
<feature type="domain" description="SRCR" evidence="7">
    <location>
        <begin position="16"/>
        <end position="117"/>
    </location>
</feature>
<keyword evidence="2" id="KW-0677">Repeat</keyword>
<dbReference type="GO" id="GO:0016020">
    <property type="term" value="C:membrane"/>
    <property type="evidence" value="ECO:0007669"/>
    <property type="project" value="InterPro"/>
</dbReference>
<organism evidence="8 9">
    <name type="scientific">Littorina saxatilis</name>
    <dbReference type="NCBI Taxonomy" id="31220"/>
    <lineage>
        <taxon>Eukaryota</taxon>
        <taxon>Metazoa</taxon>
        <taxon>Spiralia</taxon>
        <taxon>Lophotrochozoa</taxon>
        <taxon>Mollusca</taxon>
        <taxon>Gastropoda</taxon>
        <taxon>Caenogastropoda</taxon>
        <taxon>Littorinimorpha</taxon>
        <taxon>Littorinoidea</taxon>
        <taxon>Littorinidae</taxon>
        <taxon>Littorina</taxon>
    </lineage>
</organism>
<dbReference type="PANTHER" id="PTHR48071">
    <property type="entry name" value="SRCR DOMAIN-CONTAINING PROTEIN"/>
    <property type="match status" value="1"/>
</dbReference>
<sequence>MGFKHRQKLVVIGHSVRLVNGSTPWEGRVEVRYGDTWGTVCDDGFGVQEGAAVCKSLRFDSNDVKVVHAAAFGEGNGPVLLDEVRCTRGETDLLECRHLPIGLGDCTHTEDVGVICSQKRPIRLVNGSSASEGRVEVYRQGSWGTVCDEDFDDRDAVVVCRMMGFIQKDETVEVQVRSGASYGQGKGHIFYANLECRGTESDLVHCSHKVYDKHTCLHDRDVGVKCVTKQEPGELIGK</sequence>
<evidence type="ECO:0000256" key="2">
    <source>
        <dbReference type="ARBA" id="ARBA00022737"/>
    </source>
</evidence>
<protein>
    <recommendedName>
        <fullName evidence="7">SRCR domain-containing protein</fullName>
    </recommendedName>
</protein>
<dbReference type="FunFam" id="3.10.250.10:FF:000007">
    <property type="entry name" value="Soluble scavenger receptor cysteine-rich domain-containing protein SSC5D"/>
    <property type="match status" value="1"/>
</dbReference>
<dbReference type="Pfam" id="PF00530">
    <property type="entry name" value="SRCR"/>
    <property type="match status" value="2"/>
</dbReference>
<comment type="caution">
    <text evidence="8">The sequence shown here is derived from an EMBL/GenBank/DDBJ whole genome shotgun (WGS) entry which is preliminary data.</text>
</comment>
<dbReference type="PROSITE" id="PS00420">
    <property type="entry name" value="SRCR_1"/>
    <property type="match status" value="1"/>
</dbReference>
<evidence type="ECO:0000256" key="1">
    <source>
        <dbReference type="ARBA" id="ARBA00022729"/>
    </source>
</evidence>
<evidence type="ECO:0000259" key="7">
    <source>
        <dbReference type="PROSITE" id="PS50287"/>
    </source>
</evidence>
<reference evidence="8 9" key="1">
    <citation type="submission" date="2024-02" db="EMBL/GenBank/DDBJ databases">
        <title>Chromosome-scale genome assembly of the rough periwinkle Littorina saxatilis.</title>
        <authorList>
            <person name="De Jode A."/>
            <person name="Faria R."/>
            <person name="Formenti G."/>
            <person name="Sims Y."/>
            <person name="Smith T.P."/>
            <person name="Tracey A."/>
            <person name="Wood J.M.D."/>
            <person name="Zagrodzka Z.B."/>
            <person name="Johannesson K."/>
            <person name="Butlin R.K."/>
            <person name="Leder E.H."/>
        </authorList>
    </citation>
    <scope>NUCLEOTIDE SEQUENCE [LARGE SCALE GENOMIC DNA]</scope>
    <source>
        <strain evidence="8">Snail1</strain>
        <tissue evidence="8">Muscle</tissue>
    </source>
</reference>
<feature type="disulfide bond" evidence="6">
    <location>
        <begin position="86"/>
        <end position="96"/>
    </location>
</feature>